<dbReference type="RefSeq" id="WP_379484522.1">
    <property type="nucleotide sequence ID" value="NZ_JBHMCF010000039.1"/>
</dbReference>
<evidence type="ECO:0008006" key="3">
    <source>
        <dbReference type="Google" id="ProtNLM"/>
    </source>
</evidence>
<reference evidence="1 2" key="1">
    <citation type="submission" date="2024-09" db="EMBL/GenBank/DDBJ databases">
        <authorList>
            <person name="Sun Q."/>
            <person name="Mori K."/>
        </authorList>
    </citation>
    <scope>NUCLEOTIDE SEQUENCE [LARGE SCALE GENOMIC DNA]</scope>
    <source>
        <strain evidence="1 2">JCM 3324</strain>
    </source>
</reference>
<name>A0ABV5NWU6_9ACTN</name>
<dbReference type="EMBL" id="JBHMCF010000039">
    <property type="protein sequence ID" value="MFB9474712.1"/>
    <property type="molecule type" value="Genomic_DNA"/>
</dbReference>
<organism evidence="1 2">
    <name type="scientific">Nonomuraea salmonea</name>
    <dbReference type="NCBI Taxonomy" id="46181"/>
    <lineage>
        <taxon>Bacteria</taxon>
        <taxon>Bacillati</taxon>
        <taxon>Actinomycetota</taxon>
        <taxon>Actinomycetes</taxon>
        <taxon>Streptosporangiales</taxon>
        <taxon>Streptosporangiaceae</taxon>
        <taxon>Nonomuraea</taxon>
    </lineage>
</organism>
<sequence>MEMKRRQKGVGSHGDGNRQKRIKMLLHVPGYMPQDAASLERDLAEPPLAHMTDGVKNLPGSSVSPSLTFLGVLERLGRAPRRGEQANLRMLLLPTSVQFGTCALCGYDLPPQMLVAAHIKRRKDCSNLERRDLANVGMLACLLGCDVLYELGYVGVGEGGLIMISDVIRTAPSLLNHVTGRLSGRTTPWWSPTREKYFAWHRTVVFQSGHMVE</sequence>
<gene>
    <name evidence="1" type="ORF">ACFFR3_34900</name>
</gene>
<keyword evidence="2" id="KW-1185">Reference proteome</keyword>
<evidence type="ECO:0000313" key="1">
    <source>
        <dbReference type="EMBL" id="MFB9474712.1"/>
    </source>
</evidence>
<evidence type="ECO:0000313" key="2">
    <source>
        <dbReference type="Proteomes" id="UP001589568"/>
    </source>
</evidence>
<comment type="caution">
    <text evidence="1">The sequence shown here is derived from an EMBL/GenBank/DDBJ whole genome shotgun (WGS) entry which is preliminary data.</text>
</comment>
<proteinExistence type="predicted"/>
<accession>A0ABV5NWU6</accession>
<protein>
    <recommendedName>
        <fullName evidence="3">HNH endonuclease</fullName>
    </recommendedName>
</protein>
<dbReference type="Proteomes" id="UP001589568">
    <property type="component" value="Unassembled WGS sequence"/>
</dbReference>